<sequence length="640" mass="72911">MQSQGGSECLPEHEDILMKKILQTHAPEEHQVDSASLLDLTERIFLNFAVSSVRKDCRSKEDAKIVNAVKELGITVHHMSCEMLQHISTDRPPKATTCVLLESLERHRWSTKLTIVLAALASSYGNYWLIARFCLTNPLALSLAAMKGQLRNSLKTTTILNYRLKALRYLLEKMVSVAKCVMAFEILPTNYVSQDYEALAMMKNQVHIASYWVIRSSVECASQITSTIALGVESNLQAKVTPQVWELWSLAKKISYIYEVLRNNFDAFSQQIEKKVHLRLVNLFAGVHDNNQDVLYTLFAQKDDFPLRDSCSQEKVGVNVLSNKVVMLFISSLNIYPEKLLLVVQQSEKKIHNRPEEEYEIVWIPAMFSAQEVERRVYDQVVDILPWYSITEPSNLSSSVMKFIKEVWHFQGDSMMVALDHGGNVSSLDAFDMVAIWGSKAYPFTTSKERELWEEQRWTMELLLDNIDPLFSYWMEERRIICLYGTNDLGWARELSKKMKALSEAGVPVELIYVGSNMQEQTSSTLTRIMEEKLSRYLSHVNISIFWLRLQSMRSSRQRLGYASESDDSITQEIDSLLSSDTRSSGWLLVGEGASGEVLKLWGNQVLESLSNLHAWGQKIRRLGFLGALLKSLGTSATEP</sequence>
<reference evidence="3 4" key="1">
    <citation type="submission" date="2020-08" db="EMBL/GenBank/DDBJ databases">
        <title>Plant Genome Project.</title>
        <authorList>
            <person name="Zhang R.-G."/>
        </authorList>
    </citation>
    <scope>NUCLEOTIDE SEQUENCE [LARGE SCALE GENOMIC DNA]</scope>
    <source>
        <tissue evidence="3">Rhizome</tissue>
    </source>
</reference>
<accession>A0A8J5LAU4</accession>
<dbReference type="EMBL" id="JACMSC010000008">
    <property type="protein sequence ID" value="KAG6511661.1"/>
    <property type="molecule type" value="Genomic_DNA"/>
</dbReference>
<evidence type="ECO:0000259" key="1">
    <source>
        <dbReference type="Pfam" id="PF14576"/>
    </source>
</evidence>
<proteinExistence type="predicted"/>
<dbReference type="PANTHER" id="PTHR33232">
    <property type="entry name" value="PROTEIN SIEVE ELEMENT OCCLUSION B-LIKE"/>
    <property type="match status" value="1"/>
</dbReference>
<feature type="domain" description="Sieve element occlusion N-terminal" evidence="1">
    <location>
        <begin position="14"/>
        <end position="288"/>
    </location>
</feature>
<evidence type="ECO:0000313" key="4">
    <source>
        <dbReference type="Proteomes" id="UP000734854"/>
    </source>
</evidence>
<dbReference type="InterPro" id="IPR039299">
    <property type="entry name" value="SEOA"/>
</dbReference>
<organism evidence="3 4">
    <name type="scientific">Zingiber officinale</name>
    <name type="common">Ginger</name>
    <name type="synonym">Amomum zingiber</name>
    <dbReference type="NCBI Taxonomy" id="94328"/>
    <lineage>
        <taxon>Eukaryota</taxon>
        <taxon>Viridiplantae</taxon>
        <taxon>Streptophyta</taxon>
        <taxon>Embryophyta</taxon>
        <taxon>Tracheophyta</taxon>
        <taxon>Spermatophyta</taxon>
        <taxon>Magnoliopsida</taxon>
        <taxon>Liliopsida</taxon>
        <taxon>Zingiberales</taxon>
        <taxon>Zingiberaceae</taxon>
        <taxon>Zingiber</taxon>
    </lineage>
</organism>
<gene>
    <name evidence="3" type="ORF">ZIOFF_029738</name>
</gene>
<dbReference type="InterPro" id="IPR027942">
    <property type="entry name" value="SEO_N"/>
</dbReference>
<evidence type="ECO:0000259" key="2">
    <source>
        <dbReference type="Pfam" id="PF14577"/>
    </source>
</evidence>
<name>A0A8J5LAU4_ZINOF</name>
<dbReference type="Pfam" id="PF14577">
    <property type="entry name" value="SEO_C"/>
    <property type="match status" value="1"/>
</dbReference>
<protein>
    <recommendedName>
        <fullName evidence="5">Protein SIEVE ELEMENT OCCLUSION C</fullName>
    </recommendedName>
</protein>
<comment type="caution">
    <text evidence="3">The sequence shown here is derived from an EMBL/GenBank/DDBJ whole genome shotgun (WGS) entry which is preliminary data.</text>
</comment>
<keyword evidence="4" id="KW-1185">Reference proteome</keyword>
<evidence type="ECO:0008006" key="5">
    <source>
        <dbReference type="Google" id="ProtNLM"/>
    </source>
</evidence>
<feature type="domain" description="Sieve element occlusion C-terminal" evidence="2">
    <location>
        <begin position="447"/>
        <end position="634"/>
    </location>
</feature>
<dbReference type="Pfam" id="PF14576">
    <property type="entry name" value="SEO_N"/>
    <property type="match status" value="1"/>
</dbReference>
<dbReference type="InterPro" id="IPR027944">
    <property type="entry name" value="SEO_C"/>
</dbReference>
<dbReference type="GO" id="GO:0010088">
    <property type="term" value="P:phloem development"/>
    <property type="evidence" value="ECO:0007669"/>
    <property type="project" value="InterPro"/>
</dbReference>
<evidence type="ECO:0000313" key="3">
    <source>
        <dbReference type="EMBL" id="KAG6511661.1"/>
    </source>
</evidence>
<dbReference type="Proteomes" id="UP000734854">
    <property type="component" value="Unassembled WGS sequence"/>
</dbReference>
<dbReference type="OrthoDB" id="1670392at2759"/>
<dbReference type="AlphaFoldDB" id="A0A8J5LAU4"/>
<dbReference type="PANTHER" id="PTHR33232:SF11">
    <property type="entry name" value="PROTEIN SIEVE ELEMENT OCCLUSION C"/>
    <property type="match status" value="1"/>
</dbReference>